<organism evidence="1">
    <name type="scientific">Siphoviridae sp. ctWKa2</name>
    <dbReference type="NCBI Taxonomy" id="2825537"/>
    <lineage>
        <taxon>Viruses</taxon>
        <taxon>Duplodnaviria</taxon>
        <taxon>Heunggongvirae</taxon>
        <taxon>Uroviricota</taxon>
        <taxon>Caudoviricetes</taxon>
    </lineage>
</organism>
<sequence length="89" mass="10148">MSKKDNGVLYVKYKDDKEAKNGRGIAVHLYLDVKHYGFLAEGINLLKIELEDDNREAVYIPLSNVALIEYFESMDKYHKAYPPGTGCGY</sequence>
<evidence type="ECO:0000313" key="1">
    <source>
        <dbReference type="EMBL" id="DAE05330.1"/>
    </source>
</evidence>
<name>A0A8S5PED8_9CAUD</name>
<dbReference type="EMBL" id="BK015407">
    <property type="protein sequence ID" value="DAE05330.1"/>
    <property type="molecule type" value="Genomic_DNA"/>
</dbReference>
<proteinExistence type="predicted"/>
<reference evidence="1" key="1">
    <citation type="journal article" date="2021" name="Proc. Natl. Acad. Sci. U.S.A.">
        <title>A Catalog of Tens of Thousands of Viruses from Human Metagenomes Reveals Hidden Associations with Chronic Diseases.</title>
        <authorList>
            <person name="Tisza M.J."/>
            <person name="Buck C.B."/>
        </authorList>
    </citation>
    <scope>NUCLEOTIDE SEQUENCE</scope>
    <source>
        <strain evidence="1">CtWKa2</strain>
    </source>
</reference>
<accession>A0A8S5PED8</accession>
<protein>
    <submittedName>
        <fullName evidence="1">Uncharacterized protein</fullName>
    </submittedName>
</protein>